<gene>
    <name evidence="2" type="ORF">GCM10011409_45850</name>
</gene>
<proteinExistence type="predicted"/>
<evidence type="ECO:0000259" key="1">
    <source>
        <dbReference type="Pfam" id="PF20251"/>
    </source>
</evidence>
<dbReference type="RefSeq" id="WP_088051084.1">
    <property type="nucleotide sequence ID" value="NZ_BMJD01000093.1"/>
</dbReference>
<evidence type="ECO:0000313" key="3">
    <source>
        <dbReference type="Proteomes" id="UP000621492"/>
    </source>
</evidence>
<dbReference type="PROSITE" id="PS51257">
    <property type="entry name" value="PROKAR_LIPOPROTEIN"/>
    <property type="match status" value="1"/>
</dbReference>
<evidence type="ECO:0000313" key="2">
    <source>
        <dbReference type="EMBL" id="GGB63620.1"/>
    </source>
</evidence>
<reference evidence="2" key="1">
    <citation type="journal article" date="2014" name="Int. J. Syst. Evol. Microbiol.">
        <title>Complete genome sequence of Corynebacterium casei LMG S-19264T (=DSM 44701T), isolated from a smear-ripened cheese.</title>
        <authorList>
            <consortium name="US DOE Joint Genome Institute (JGI-PGF)"/>
            <person name="Walter F."/>
            <person name="Albersmeier A."/>
            <person name="Kalinowski J."/>
            <person name="Ruckert C."/>
        </authorList>
    </citation>
    <scope>NUCLEOTIDE SEQUENCE</scope>
    <source>
        <strain evidence="2">CGMCC 1.15454</strain>
    </source>
</reference>
<dbReference type="Pfam" id="PF20251">
    <property type="entry name" value="Big_14"/>
    <property type="match status" value="1"/>
</dbReference>
<dbReference type="AlphaFoldDB" id="A0A9W5U267"/>
<keyword evidence="3" id="KW-1185">Reference proteome</keyword>
<dbReference type="Proteomes" id="UP000621492">
    <property type="component" value="Unassembled WGS sequence"/>
</dbReference>
<name>A0A9W5U267_9BACI</name>
<dbReference type="InterPro" id="IPR046878">
    <property type="entry name" value="Big_14"/>
</dbReference>
<protein>
    <recommendedName>
        <fullName evidence="1">Bacterial Ig-like domain-containing protein</fullName>
    </recommendedName>
</protein>
<feature type="domain" description="Bacterial Ig-like" evidence="1">
    <location>
        <begin position="49"/>
        <end position="152"/>
    </location>
</feature>
<accession>A0A9W5U267</accession>
<dbReference type="EMBL" id="BMJD01000093">
    <property type="protein sequence ID" value="GGB63620.1"/>
    <property type="molecule type" value="Genomic_DNA"/>
</dbReference>
<sequence length="155" mass="17961">MDKFVKISLSLVIVLFLASSCGLDEQKQKLKKDSEYGVLSNEVHEQNMYVKLYLPQSEFPDSVETIPFKVKNLGSTTVTFGMEYLVEKYIKGNWYVIPYKSNVGFIMIAQLLKPEEIYKDQVPMDLLDYRLTEGRYRIVKKIDSKILGAEFQIID</sequence>
<comment type="caution">
    <text evidence="2">The sequence shown here is derived from an EMBL/GenBank/DDBJ whole genome shotgun (WGS) entry which is preliminary data.</text>
</comment>
<organism evidence="2 3">
    <name type="scientific">Lentibacillus populi</name>
    <dbReference type="NCBI Taxonomy" id="1827502"/>
    <lineage>
        <taxon>Bacteria</taxon>
        <taxon>Bacillati</taxon>
        <taxon>Bacillota</taxon>
        <taxon>Bacilli</taxon>
        <taxon>Bacillales</taxon>
        <taxon>Bacillaceae</taxon>
        <taxon>Lentibacillus</taxon>
    </lineage>
</organism>
<reference evidence="2" key="2">
    <citation type="submission" date="2020-09" db="EMBL/GenBank/DDBJ databases">
        <authorList>
            <person name="Sun Q."/>
            <person name="Zhou Y."/>
        </authorList>
    </citation>
    <scope>NUCLEOTIDE SEQUENCE</scope>
    <source>
        <strain evidence="2">CGMCC 1.15454</strain>
    </source>
</reference>